<dbReference type="Gramene" id="Manes.18G035700.10.v8.1">
    <property type="protein sequence ID" value="Manes.18G035700.10.v8.1.CDS"/>
    <property type="gene ID" value="Manes.18G035700.v8.1"/>
</dbReference>
<keyword evidence="5" id="KW-1185">Reference proteome</keyword>
<dbReference type="GO" id="GO:0008195">
    <property type="term" value="F:phosphatidate phosphatase activity"/>
    <property type="evidence" value="ECO:0000318"/>
    <property type="project" value="GO_Central"/>
</dbReference>
<feature type="compositionally biased region" description="Polar residues" evidence="2">
    <location>
        <begin position="110"/>
        <end position="135"/>
    </location>
</feature>
<feature type="compositionally biased region" description="Basic and acidic residues" evidence="2">
    <location>
        <begin position="694"/>
        <end position="711"/>
    </location>
</feature>
<dbReference type="Gramene" id="Manes.18G035700.4.v8.1">
    <property type="protein sequence ID" value="Manes.18G035700.4.v8.1.CDS"/>
    <property type="gene ID" value="Manes.18G035700.v8.1"/>
</dbReference>
<dbReference type="InterPro" id="IPR026058">
    <property type="entry name" value="LIPIN"/>
</dbReference>
<dbReference type="SUPFAM" id="SSF56784">
    <property type="entry name" value="HAD-like"/>
    <property type="match status" value="1"/>
</dbReference>
<accession>A0A251J4D8</accession>
<dbReference type="Pfam" id="PF04571">
    <property type="entry name" value="Lipin_N"/>
    <property type="match status" value="1"/>
</dbReference>
<feature type="region of interest" description="Disordered" evidence="2">
    <location>
        <begin position="582"/>
        <end position="617"/>
    </location>
</feature>
<dbReference type="PANTHER" id="PTHR12181:SF12">
    <property type="entry name" value="PHOSPHATIDATE PHOSPHATASE"/>
    <property type="match status" value="1"/>
</dbReference>
<evidence type="ECO:0000256" key="1">
    <source>
        <dbReference type="ARBA" id="ARBA00005476"/>
    </source>
</evidence>
<dbReference type="InterPro" id="IPR031315">
    <property type="entry name" value="LNS2/PITP"/>
</dbReference>
<comment type="similarity">
    <text evidence="1">Belongs to the lipin family.</text>
</comment>
<dbReference type="Proteomes" id="UP000091857">
    <property type="component" value="Chromosome 18"/>
</dbReference>
<dbReference type="GO" id="GO:0006629">
    <property type="term" value="P:lipid metabolic process"/>
    <property type="evidence" value="ECO:0000318"/>
    <property type="project" value="GO_Central"/>
</dbReference>
<sequence length="1066" mass="116906">MNTVGRLITRGVSTVSGPFHPFGGAVDIIVVEQPDGSFKSSPWYVRFGKFQGVLKAREKVVYISVNGTDANFHMYLDPRGEAYFLREVQGDGAESVSSSSSDEKDEQSQNGTKPMKSNTCDFDGNTSDKINGNNGKIVARTNSRQSRIFGLVFGRRSKKEGGYQDGINNDGAGMVRISSLDRAELAANLLDVKWSTKLTTSESMKDNTSQFSASDTYDGKGVRDRLTNDGQSQVGSSVQDASETSVGHHMFSEEIGSCNVQMGNSSHSGFESGKFSVQQSSVEVSGFGCTEQVVETDKLDESAPEKKLEELSSISRNISETGLHNADQYDNSVGVISDVTCSDSQIVDVYGAFPSIKSDQEWVSGKRNVALAGFGISKESGCNGIQSLIYCGKSENSPVDLDGSDEQAEETLCLTGGVRGDVNFYAETLHVKLPEDSVTLQAEEIELETIFTKSCDNDPQLANSSPPSVRGHDELNLEVKSIVPKSHTQMITMEMDPLLGLTEAESKNIRSSISSFTNSDCQFENAKNFGDKISRDELQPSLESVSGSEQLNGDCELEKAVSVPVSENSEEEQFIFSDLDDNRETQGNLNFPDGVVEENNPSFSTEDTDEENEPLSRNDELFSSEEFIFQKNQLTDIEMPMGNSKGTASPISIPNLQSTADMKVGWVGESLPNMWSCSDNTDSDVLHHPLSHSLDSDSRPLEWKLPSKDESSCINSGGEKESQSSPESSNREDSHLPEDIKDSANPAVGDQSKAIETTGGSWRLWPFTFTRSRSRKTVQPTITDAKSSDAENAASHSNIDMNYNQTVVKPEVSKRMVRTIAPTSEELVSLNLKDGSNTVTFTFSTSMLGMQKVDARIYLWKWKTRIVISDVDGTITKSDVLGQFMPLVGMDWSQTGVAPLFSAIKENGYQLLFLSARAISQAHLTRQFLVNLKQNGKALPDGPIVISPDGLFPSLFREVIRRAPHEFKIACLEEIKALFPPDCHPFYAGFGNRDTDEISYLKVGIPKGKIFIINPRGEVAVNRCVDTKSYTSLHALVHGMFPVSSPEQEDFNSWNFWKLPPPVVDI</sequence>
<organism evidence="4 5">
    <name type="scientific">Manihot esculenta</name>
    <name type="common">Cassava</name>
    <name type="synonym">Jatropha manihot</name>
    <dbReference type="NCBI Taxonomy" id="3983"/>
    <lineage>
        <taxon>Eukaryota</taxon>
        <taxon>Viridiplantae</taxon>
        <taxon>Streptophyta</taxon>
        <taxon>Embryophyta</taxon>
        <taxon>Tracheophyta</taxon>
        <taxon>Spermatophyta</taxon>
        <taxon>Magnoliopsida</taxon>
        <taxon>eudicotyledons</taxon>
        <taxon>Gunneridae</taxon>
        <taxon>Pentapetalae</taxon>
        <taxon>rosids</taxon>
        <taxon>fabids</taxon>
        <taxon>Malpighiales</taxon>
        <taxon>Euphorbiaceae</taxon>
        <taxon>Crotonoideae</taxon>
        <taxon>Manihoteae</taxon>
        <taxon>Manihot</taxon>
    </lineage>
</organism>
<dbReference type="InterPro" id="IPR036412">
    <property type="entry name" value="HAD-like_sf"/>
</dbReference>
<reference evidence="4 5" key="1">
    <citation type="submission" date="2016-02" db="EMBL/GenBank/DDBJ databases">
        <title>WGS assembly of Manihot esculenta.</title>
        <authorList>
            <person name="Bredeson J.V."/>
            <person name="Prochnik S.E."/>
            <person name="Lyons J.B."/>
            <person name="Schmutz J."/>
            <person name="Grimwood J."/>
            <person name="Vrebalov J."/>
            <person name="Bart R.S."/>
            <person name="Amuge T."/>
            <person name="Ferguson M.E."/>
            <person name="Green R."/>
            <person name="Putnam N."/>
            <person name="Stites J."/>
            <person name="Rounsley S."/>
            <person name="Rokhsar D.S."/>
        </authorList>
    </citation>
    <scope>NUCLEOTIDE SEQUENCE [LARGE SCALE GENOMIC DNA]</scope>
    <source>
        <strain evidence="5">cv. AM560-2</strain>
        <tissue evidence="4">Leaf</tissue>
    </source>
</reference>
<dbReference type="InterPro" id="IPR013209">
    <property type="entry name" value="LNS2"/>
</dbReference>
<name>A0A251J4D8_MANES</name>
<dbReference type="Gramene" id="Manes.18G035700.2.v8.1">
    <property type="protein sequence ID" value="Manes.18G035700.2.v8.1.CDS"/>
    <property type="gene ID" value="Manes.18G035700.v8.1"/>
</dbReference>
<dbReference type="STRING" id="3983.A0A251J4D8"/>
<feature type="region of interest" description="Disordered" evidence="2">
    <location>
        <begin position="201"/>
        <end position="243"/>
    </location>
</feature>
<dbReference type="Pfam" id="PF08235">
    <property type="entry name" value="LNS2"/>
    <property type="match status" value="1"/>
</dbReference>
<feature type="region of interest" description="Disordered" evidence="2">
    <location>
        <begin position="93"/>
        <end position="135"/>
    </location>
</feature>
<feature type="compositionally biased region" description="Basic and acidic residues" evidence="2">
    <location>
        <begin position="729"/>
        <end position="742"/>
    </location>
</feature>
<dbReference type="EMBL" id="CM004404">
    <property type="protein sequence ID" value="OAY22904.1"/>
    <property type="molecule type" value="Genomic_DNA"/>
</dbReference>
<protein>
    <recommendedName>
        <fullName evidence="3">LNS2/PITP domain-containing protein</fullName>
    </recommendedName>
</protein>
<feature type="region of interest" description="Disordered" evidence="2">
    <location>
        <begin position="691"/>
        <end position="755"/>
    </location>
</feature>
<dbReference type="SMART" id="SM00775">
    <property type="entry name" value="LNS2"/>
    <property type="match status" value="1"/>
</dbReference>
<dbReference type="Gramene" id="Manes.18G035700.5.v8.1">
    <property type="protein sequence ID" value="Manes.18G035700.5.v8.1.CDS"/>
    <property type="gene ID" value="Manes.18G035700.v8.1"/>
</dbReference>
<proteinExistence type="inferred from homology"/>
<dbReference type="EMBL" id="CM004404">
    <property type="protein sequence ID" value="OAY22903.1"/>
    <property type="molecule type" value="Genomic_DNA"/>
</dbReference>
<evidence type="ECO:0000256" key="2">
    <source>
        <dbReference type="SAM" id="MobiDB-lite"/>
    </source>
</evidence>
<evidence type="ECO:0000313" key="5">
    <source>
        <dbReference type="Proteomes" id="UP000091857"/>
    </source>
</evidence>
<feature type="compositionally biased region" description="Polar residues" evidence="2">
    <location>
        <begin position="201"/>
        <end position="215"/>
    </location>
</feature>
<dbReference type="OrthoDB" id="4567at2759"/>
<evidence type="ECO:0000313" key="4">
    <source>
        <dbReference type="EMBL" id="OAY22904.1"/>
    </source>
</evidence>
<gene>
    <name evidence="4" type="ORF">MANES_18G035700</name>
</gene>
<dbReference type="InterPro" id="IPR007651">
    <property type="entry name" value="Lipin_N"/>
</dbReference>
<feature type="domain" description="LNS2/PITP" evidence="3">
    <location>
        <begin position="866"/>
        <end position="1022"/>
    </location>
</feature>
<dbReference type="Gramene" id="Manes.18G035700.3.v8.1">
    <property type="protein sequence ID" value="Manes.18G035700.3.v8.1.CDS"/>
    <property type="gene ID" value="Manes.18G035700.v8.1"/>
</dbReference>
<feature type="compositionally biased region" description="Polar residues" evidence="2">
    <location>
        <begin position="228"/>
        <end position="243"/>
    </location>
</feature>
<evidence type="ECO:0000259" key="3">
    <source>
        <dbReference type="SMART" id="SM00775"/>
    </source>
</evidence>
<feature type="compositionally biased region" description="Basic and acidic residues" evidence="2">
    <location>
        <begin position="217"/>
        <end position="227"/>
    </location>
</feature>
<dbReference type="AlphaFoldDB" id="A0A251J4D8"/>
<dbReference type="PANTHER" id="PTHR12181">
    <property type="entry name" value="LIPIN"/>
    <property type="match status" value="1"/>
</dbReference>